<keyword evidence="2" id="KW-0812">Transmembrane</keyword>
<keyword evidence="7" id="KW-1185">Reference proteome</keyword>
<gene>
    <name evidence="4" type="ORF">NTU39_13110</name>
    <name evidence="5" type="ORF">PCO31010_00151</name>
</gene>
<proteinExistence type="predicted"/>
<dbReference type="Pfam" id="PF00092">
    <property type="entry name" value="VWA"/>
    <property type="match status" value="1"/>
</dbReference>
<dbReference type="SUPFAM" id="SSF53300">
    <property type="entry name" value="vWA-like"/>
    <property type="match status" value="1"/>
</dbReference>
<dbReference type="PRINTS" id="PR00453">
    <property type="entry name" value="VWFADOMAIN"/>
</dbReference>
<organism evidence="5 6">
    <name type="scientific">Pandoraea commovens</name>
    <dbReference type="NCBI Taxonomy" id="2508289"/>
    <lineage>
        <taxon>Bacteria</taxon>
        <taxon>Pseudomonadati</taxon>
        <taxon>Pseudomonadota</taxon>
        <taxon>Betaproteobacteria</taxon>
        <taxon>Burkholderiales</taxon>
        <taxon>Burkholderiaceae</taxon>
        <taxon>Pandoraea</taxon>
    </lineage>
</organism>
<feature type="transmembrane region" description="Helical" evidence="2">
    <location>
        <begin position="300"/>
        <end position="325"/>
    </location>
</feature>
<feature type="transmembrane region" description="Helical" evidence="2">
    <location>
        <begin position="60"/>
        <end position="78"/>
    </location>
</feature>
<dbReference type="InterPro" id="IPR033881">
    <property type="entry name" value="vWA_BatA_type"/>
</dbReference>
<dbReference type="PROSITE" id="PS50234">
    <property type="entry name" value="VWFA"/>
    <property type="match status" value="1"/>
</dbReference>
<feature type="region of interest" description="Disordered" evidence="1">
    <location>
        <begin position="334"/>
        <end position="367"/>
    </location>
</feature>
<dbReference type="InterPro" id="IPR050768">
    <property type="entry name" value="UPF0353/GerABKA_families"/>
</dbReference>
<dbReference type="EMBL" id="CP102780">
    <property type="protein sequence ID" value="UVA81865.1"/>
    <property type="molecule type" value="Genomic_DNA"/>
</dbReference>
<evidence type="ECO:0000313" key="6">
    <source>
        <dbReference type="Proteomes" id="UP000343335"/>
    </source>
</evidence>
<dbReference type="EMBL" id="CABPSA010000001">
    <property type="protein sequence ID" value="VVD61921.1"/>
    <property type="molecule type" value="Genomic_DNA"/>
</dbReference>
<keyword evidence="2" id="KW-1133">Transmembrane helix</keyword>
<reference evidence="5 6" key="1">
    <citation type="submission" date="2019-08" db="EMBL/GenBank/DDBJ databases">
        <authorList>
            <person name="Peeters C."/>
        </authorList>
    </citation>
    <scope>NUCLEOTIDE SEQUENCE [LARGE SCALE GENOMIC DNA]</scope>
    <source>
        <strain evidence="5 6">LMG 31010</strain>
    </source>
</reference>
<dbReference type="PANTHER" id="PTHR22550">
    <property type="entry name" value="SPORE GERMINATION PROTEIN"/>
    <property type="match status" value="1"/>
</dbReference>
<dbReference type="RefSeq" id="WP_174984140.1">
    <property type="nucleotide sequence ID" value="NZ_CABPSA010000001.1"/>
</dbReference>
<dbReference type="CDD" id="cd01467">
    <property type="entry name" value="vWA_BatA_type"/>
    <property type="match status" value="1"/>
</dbReference>
<feature type="domain" description="VWFA" evidence="3">
    <location>
        <begin position="95"/>
        <end position="281"/>
    </location>
</feature>
<sequence length="367" mass="40036">MWKFELPWMLALLPLPILVAWLVPPYRAMALALRTPFFHEMADAAGERPSPGGVRMRRNWLQWLLLPLVWLLVVMAAARPVHVEAPITHETPARDLMLAIDLSQSMGTTDFVSAATGERTDRLTAVKHVVADFIAKRRGDRIGLVVFGDAAYPQAPLTLDHDSVMILLDQMQIGMAGPRTAIGDAIGLTVKLLADSKAPEKVLILLTDGNDTASKIPPDQAARIAKEHGLVIHTIGIGDVDATGEDRVDLAALQRISQATGGRSYQAFGREQDLADVYTQLDRLTPERIKQEVYRPQTEYFWIPLGLSLLIVTAYHLCALLIAIIRGAARQRVPTDGEVDGDKPSLPGNPPTSEAKPEVMAGAAHGN</sequence>
<dbReference type="InterPro" id="IPR002035">
    <property type="entry name" value="VWF_A"/>
</dbReference>
<evidence type="ECO:0000259" key="3">
    <source>
        <dbReference type="PROSITE" id="PS50234"/>
    </source>
</evidence>
<dbReference type="InterPro" id="IPR036465">
    <property type="entry name" value="vWFA_dom_sf"/>
</dbReference>
<accession>A0A5E4RGJ3</accession>
<dbReference type="Proteomes" id="UP001058980">
    <property type="component" value="Chromosome"/>
</dbReference>
<evidence type="ECO:0000313" key="7">
    <source>
        <dbReference type="Proteomes" id="UP001058980"/>
    </source>
</evidence>
<evidence type="ECO:0000256" key="2">
    <source>
        <dbReference type="SAM" id="Phobius"/>
    </source>
</evidence>
<evidence type="ECO:0000313" key="4">
    <source>
        <dbReference type="EMBL" id="UVA81865.1"/>
    </source>
</evidence>
<protein>
    <submittedName>
        <fullName evidence="4">VWA domain-containing protein</fullName>
    </submittedName>
</protein>
<dbReference type="Proteomes" id="UP000343335">
    <property type="component" value="Unassembled WGS sequence"/>
</dbReference>
<keyword evidence="2" id="KW-0472">Membrane</keyword>
<dbReference type="PANTHER" id="PTHR22550:SF18">
    <property type="entry name" value="VWFA DOMAIN-CONTAINING PROTEIN"/>
    <property type="match status" value="1"/>
</dbReference>
<reference evidence="4" key="2">
    <citation type="submission" date="2022-08" db="EMBL/GenBank/DDBJ databases">
        <title>Multi-unit outbreak of Pandoraea commovens among non-cystic fibrosis intensive care patients from 2019 to 2021 in Berlin, Germany.</title>
        <authorList>
            <person name="Menzel P."/>
        </authorList>
    </citation>
    <scope>NUCLEOTIDE SEQUENCE</scope>
    <source>
        <strain evidence="4">LB-19-202-79</strain>
    </source>
</reference>
<evidence type="ECO:0000256" key="1">
    <source>
        <dbReference type="SAM" id="MobiDB-lite"/>
    </source>
</evidence>
<dbReference type="Gene3D" id="3.40.50.410">
    <property type="entry name" value="von Willebrand factor, type A domain"/>
    <property type="match status" value="1"/>
</dbReference>
<evidence type="ECO:0000313" key="5">
    <source>
        <dbReference type="EMBL" id="VVD61921.1"/>
    </source>
</evidence>
<dbReference type="AlphaFoldDB" id="A0A5E4RGJ3"/>
<dbReference type="SMART" id="SM00327">
    <property type="entry name" value="VWA"/>
    <property type="match status" value="1"/>
</dbReference>
<name>A0A5E4RGJ3_9BURK</name>